<dbReference type="InterPro" id="IPR009056">
    <property type="entry name" value="Cyt_c-like_dom"/>
</dbReference>
<evidence type="ECO:0000256" key="1">
    <source>
        <dbReference type="ARBA" id="ARBA00022617"/>
    </source>
</evidence>
<dbReference type="PROSITE" id="PS51007">
    <property type="entry name" value="CYTC"/>
    <property type="match status" value="1"/>
</dbReference>
<organism evidence="6 7">
    <name type="scientific">Chondromyces crocatus</name>
    <dbReference type="NCBI Taxonomy" id="52"/>
    <lineage>
        <taxon>Bacteria</taxon>
        <taxon>Pseudomonadati</taxon>
        <taxon>Myxococcota</taxon>
        <taxon>Polyangia</taxon>
        <taxon>Polyangiales</taxon>
        <taxon>Polyangiaceae</taxon>
        <taxon>Chondromyces</taxon>
    </lineage>
</organism>
<keyword evidence="7" id="KW-1185">Reference proteome</keyword>
<sequence length="154" mass="16710">MRRRGPCYRPAAVSPSSAGDCIMPHVSQAFRLRWAAPVLAAALLLVAGCAKPRDRGTPDGDAELGKLAIQRYGCGTCHHVPGVPGAEGRAAQPLLGFADRSDIARVAPNTYDNLVEWVRNPQKLDPKTRMPSLDVNDKDARDIATYLYTLTSER</sequence>
<dbReference type="KEGG" id="ccro:CMC5_071270"/>
<dbReference type="STRING" id="52.CMC5_071270"/>
<dbReference type="Gene3D" id="1.10.760.10">
    <property type="entry name" value="Cytochrome c-like domain"/>
    <property type="match status" value="1"/>
</dbReference>
<name>A0A0K1EQ06_CHOCO</name>
<keyword evidence="2 4" id="KW-0479">Metal-binding</keyword>
<protein>
    <recommendedName>
        <fullName evidence="5">Cytochrome c domain-containing protein</fullName>
    </recommendedName>
</protein>
<proteinExistence type="predicted"/>
<dbReference type="AlphaFoldDB" id="A0A0K1EQ06"/>
<evidence type="ECO:0000256" key="3">
    <source>
        <dbReference type="ARBA" id="ARBA00023004"/>
    </source>
</evidence>
<keyword evidence="3 4" id="KW-0408">Iron</keyword>
<evidence type="ECO:0000313" key="7">
    <source>
        <dbReference type="Proteomes" id="UP000067626"/>
    </source>
</evidence>
<evidence type="ECO:0000256" key="2">
    <source>
        <dbReference type="ARBA" id="ARBA00022723"/>
    </source>
</evidence>
<gene>
    <name evidence="6" type="ORF">CMC5_071270</name>
</gene>
<evidence type="ECO:0000256" key="4">
    <source>
        <dbReference type="PROSITE-ProRule" id="PRU00433"/>
    </source>
</evidence>
<feature type="domain" description="Cytochrome c" evidence="5">
    <location>
        <begin position="60"/>
        <end position="151"/>
    </location>
</feature>
<dbReference type="EMBL" id="CP012159">
    <property type="protein sequence ID" value="AKT42899.1"/>
    <property type="molecule type" value="Genomic_DNA"/>
</dbReference>
<keyword evidence="1 4" id="KW-0349">Heme</keyword>
<dbReference type="InterPro" id="IPR036909">
    <property type="entry name" value="Cyt_c-like_dom_sf"/>
</dbReference>
<dbReference type="SUPFAM" id="SSF46626">
    <property type="entry name" value="Cytochrome c"/>
    <property type="match status" value="1"/>
</dbReference>
<dbReference type="GO" id="GO:0046872">
    <property type="term" value="F:metal ion binding"/>
    <property type="evidence" value="ECO:0007669"/>
    <property type="project" value="UniProtKB-KW"/>
</dbReference>
<accession>A0A0K1EQ06</accession>
<dbReference type="GO" id="GO:0009055">
    <property type="term" value="F:electron transfer activity"/>
    <property type="evidence" value="ECO:0007669"/>
    <property type="project" value="InterPro"/>
</dbReference>
<dbReference type="Pfam" id="PF00034">
    <property type="entry name" value="Cytochrom_C"/>
    <property type="match status" value="1"/>
</dbReference>
<evidence type="ECO:0000259" key="5">
    <source>
        <dbReference type="PROSITE" id="PS51007"/>
    </source>
</evidence>
<reference evidence="6 7" key="1">
    <citation type="submission" date="2015-07" db="EMBL/GenBank/DDBJ databases">
        <title>Genome analysis of myxobacterium Chondromyces crocatus Cm c5 reveals a high potential for natural compound synthesis and the genetic basis for the loss of fruiting body formation.</title>
        <authorList>
            <person name="Zaburannyi N."/>
            <person name="Bunk B."/>
            <person name="Maier J."/>
            <person name="Overmann J."/>
            <person name="Mueller R."/>
        </authorList>
    </citation>
    <scope>NUCLEOTIDE SEQUENCE [LARGE SCALE GENOMIC DNA]</scope>
    <source>
        <strain evidence="6 7">Cm c5</strain>
    </source>
</reference>
<dbReference type="Proteomes" id="UP000067626">
    <property type="component" value="Chromosome"/>
</dbReference>
<evidence type="ECO:0000313" key="6">
    <source>
        <dbReference type="EMBL" id="AKT42899.1"/>
    </source>
</evidence>
<dbReference type="GO" id="GO:0020037">
    <property type="term" value="F:heme binding"/>
    <property type="evidence" value="ECO:0007669"/>
    <property type="project" value="InterPro"/>
</dbReference>